<dbReference type="AlphaFoldDB" id="A0A915EDR6"/>
<protein>
    <submittedName>
        <fullName evidence="2">Uncharacterized protein</fullName>
    </submittedName>
</protein>
<evidence type="ECO:0000313" key="2">
    <source>
        <dbReference type="WBParaSite" id="jg5594"/>
    </source>
</evidence>
<name>A0A915EDR6_9BILA</name>
<proteinExistence type="predicted"/>
<organism evidence="1 2">
    <name type="scientific">Ditylenchus dipsaci</name>
    <dbReference type="NCBI Taxonomy" id="166011"/>
    <lineage>
        <taxon>Eukaryota</taxon>
        <taxon>Metazoa</taxon>
        <taxon>Ecdysozoa</taxon>
        <taxon>Nematoda</taxon>
        <taxon>Chromadorea</taxon>
        <taxon>Rhabditida</taxon>
        <taxon>Tylenchina</taxon>
        <taxon>Tylenchomorpha</taxon>
        <taxon>Sphaerularioidea</taxon>
        <taxon>Anguinidae</taxon>
        <taxon>Anguininae</taxon>
        <taxon>Ditylenchus</taxon>
    </lineage>
</organism>
<reference evidence="2" key="1">
    <citation type="submission" date="2022-11" db="UniProtKB">
        <authorList>
            <consortium name="WormBaseParasite"/>
        </authorList>
    </citation>
    <scope>IDENTIFICATION</scope>
</reference>
<sequence>MVASVLTTTFIAVFIALAVYHFEIIKGLEAKSNLKLQELESSFTEHNGQHLVARGEFRGRLLFTFNIIPLLHKEDIEIESDRKEIGGMLLSVYYIKNQIR</sequence>
<keyword evidence="1" id="KW-1185">Reference proteome</keyword>
<dbReference type="WBParaSite" id="jg5594">
    <property type="protein sequence ID" value="jg5594"/>
    <property type="gene ID" value="jg5594"/>
</dbReference>
<dbReference type="Proteomes" id="UP000887574">
    <property type="component" value="Unplaced"/>
</dbReference>
<evidence type="ECO:0000313" key="1">
    <source>
        <dbReference type="Proteomes" id="UP000887574"/>
    </source>
</evidence>
<accession>A0A915EDR6</accession>